<dbReference type="SMART" id="SM00535">
    <property type="entry name" value="RIBOc"/>
    <property type="match status" value="1"/>
</dbReference>
<dbReference type="PANTHER" id="PTHR14950:SF37">
    <property type="entry name" value="ENDORIBONUCLEASE DICER"/>
    <property type="match status" value="1"/>
</dbReference>
<keyword evidence="9 13" id="KW-0378">Hydrolase</keyword>
<dbReference type="InterPro" id="IPR014720">
    <property type="entry name" value="dsRBD_dom"/>
</dbReference>
<evidence type="ECO:0000313" key="17">
    <source>
        <dbReference type="Proteomes" id="UP000250218"/>
    </source>
</evidence>
<keyword evidence="13" id="KW-0699">rRNA-binding</keyword>
<dbReference type="GO" id="GO:0005737">
    <property type="term" value="C:cytoplasm"/>
    <property type="evidence" value="ECO:0007669"/>
    <property type="project" value="UniProtKB-SubCell"/>
</dbReference>
<comment type="subunit">
    <text evidence="13">Homodimer.</text>
</comment>
<dbReference type="PROSITE" id="PS50137">
    <property type="entry name" value="DS_RBD"/>
    <property type="match status" value="1"/>
</dbReference>
<dbReference type="GO" id="GO:0006397">
    <property type="term" value="P:mRNA processing"/>
    <property type="evidence" value="ECO:0007669"/>
    <property type="project" value="UniProtKB-UniRule"/>
</dbReference>
<feature type="domain" description="RNase III" evidence="15">
    <location>
        <begin position="8"/>
        <end position="136"/>
    </location>
</feature>
<dbReference type="Gene3D" id="1.10.1520.10">
    <property type="entry name" value="Ribonuclease III domain"/>
    <property type="match status" value="1"/>
</dbReference>
<comment type="similarity">
    <text evidence="2">Belongs to the ribonuclease III family.</text>
</comment>
<dbReference type="Pfam" id="PF14622">
    <property type="entry name" value="Ribonucleas_3_3"/>
    <property type="match status" value="1"/>
</dbReference>
<evidence type="ECO:0000256" key="8">
    <source>
        <dbReference type="ARBA" id="ARBA00022759"/>
    </source>
</evidence>
<dbReference type="PANTHER" id="PTHR14950">
    <property type="entry name" value="DICER-RELATED"/>
    <property type="match status" value="1"/>
</dbReference>
<evidence type="ECO:0000256" key="1">
    <source>
        <dbReference type="ARBA" id="ARBA00000109"/>
    </source>
</evidence>
<dbReference type="EMBL" id="CP030140">
    <property type="protein sequence ID" value="AWX69428.1"/>
    <property type="molecule type" value="Genomic_DNA"/>
</dbReference>
<gene>
    <name evidence="13 16" type="primary">rnc</name>
    <name evidence="16" type="ORF">DP065_01505</name>
</gene>
<keyword evidence="10 13" id="KW-0460">Magnesium</keyword>
<evidence type="ECO:0000259" key="14">
    <source>
        <dbReference type="PROSITE" id="PS50137"/>
    </source>
</evidence>
<dbReference type="NCBIfam" id="TIGR02191">
    <property type="entry name" value="RNaseIII"/>
    <property type="match status" value="1"/>
</dbReference>
<evidence type="ECO:0000256" key="4">
    <source>
        <dbReference type="ARBA" id="ARBA00022664"/>
    </source>
</evidence>
<dbReference type="SUPFAM" id="SSF69065">
    <property type="entry name" value="RNase III domain-like"/>
    <property type="match status" value="1"/>
</dbReference>
<dbReference type="EC" id="3.1.26.3" evidence="13"/>
<dbReference type="Pfam" id="PF00035">
    <property type="entry name" value="dsrm"/>
    <property type="match status" value="1"/>
</dbReference>
<keyword evidence="17" id="KW-1185">Reference proteome</keyword>
<evidence type="ECO:0000256" key="9">
    <source>
        <dbReference type="ARBA" id="ARBA00022801"/>
    </source>
</evidence>
<dbReference type="GO" id="GO:0008033">
    <property type="term" value="P:tRNA processing"/>
    <property type="evidence" value="ECO:0007669"/>
    <property type="project" value="UniProtKB-KW"/>
</dbReference>
<organism evidence="16 17">
    <name type="scientific">[Mycoplasma] anseris</name>
    <dbReference type="NCBI Taxonomy" id="92400"/>
    <lineage>
        <taxon>Bacteria</taxon>
        <taxon>Bacillati</taxon>
        <taxon>Mycoplasmatota</taxon>
        <taxon>Mycoplasmoidales</taxon>
        <taxon>Metamycoplasmataceae</taxon>
        <taxon>Metamycoplasma</taxon>
    </lineage>
</organism>
<dbReference type="RefSeq" id="WP_033178473.1">
    <property type="nucleotide sequence ID" value="NZ_CP030140.1"/>
</dbReference>
<proteinExistence type="inferred from homology"/>
<keyword evidence="3 13" id="KW-0698">rRNA processing</keyword>
<comment type="cofactor">
    <cofactor evidence="13">
        <name>Mg(2+)</name>
        <dbReference type="ChEBI" id="CHEBI:18420"/>
    </cofactor>
</comment>
<feature type="domain" description="DRBM" evidence="14">
    <location>
        <begin position="162"/>
        <end position="226"/>
    </location>
</feature>
<keyword evidence="8 13" id="KW-0255">Endonuclease</keyword>
<dbReference type="InterPro" id="IPR000999">
    <property type="entry name" value="RNase_III_dom"/>
</dbReference>
<feature type="active site" evidence="13">
    <location>
        <position position="55"/>
    </location>
</feature>
<evidence type="ECO:0000256" key="5">
    <source>
        <dbReference type="ARBA" id="ARBA00022694"/>
    </source>
</evidence>
<feature type="binding site" evidence="13">
    <location>
        <position position="122"/>
    </location>
    <ligand>
        <name>Mg(2+)</name>
        <dbReference type="ChEBI" id="CHEBI:18420"/>
    </ligand>
</feature>
<evidence type="ECO:0000259" key="15">
    <source>
        <dbReference type="PROSITE" id="PS50142"/>
    </source>
</evidence>
<keyword evidence="4 13" id="KW-0507">mRNA processing</keyword>
<evidence type="ECO:0000256" key="10">
    <source>
        <dbReference type="ARBA" id="ARBA00022842"/>
    </source>
</evidence>
<accession>A0A2Z4NCY4</accession>
<evidence type="ECO:0000256" key="6">
    <source>
        <dbReference type="ARBA" id="ARBA00022722"/>
    </source>
</evidence>
<dbReference type="GO" id="GO:0019843">
    <property type="term" value="F:rRNA binding"/>
    <property type="evidence" value="ECO:0007669"/>
    <property type="project" value="UniProtKB-KW"/>
</dbReference>
<keyword evidence="13" id="KW-0963">Cytoplasm</keyword>
<dbReference type="AlphaFoldDB" id="A0A2Z4NCY4"/>
<dbReference type="GO" id="GO:0006364">
    <property type="term" value="P:rRNA processing"/>
    <property type="evidence" value="ECO:0007669"/>
    <property type="project" value="UniProtKB-UniRule"/>
</dbReference>
<name>A0A2Z4NCY4_9BACT</name>
<dbReference type="KEGG" id="mane:DP065_01505"/>
<dbReference type="PROSITE" id="PS50142">
    <property type="entry name" value="RNASE_3_2"/>
    <property type="match status" value="1"/>
</dbReference>
<evidence type="ECO:0000256" key="12">
    <source>
        <dbReference type="ARBA" id="ARBA00049596"/>
    </source>
</evidence>
<dbReference type="SUPFAM" id="SSF54768">
    <property type="entry name" value="dsRNA-binding domain-like"/>
    <property type="match status" value="1"/>
</dbReference>
<dbReference type="SMART" id="SM00358">
    <property type="entry name" value="DSRM"/>
    <property type="match status" value="1"/>
</dbReference>
<keyword evidence="7 13" id="KW-0479">Metal-binding</keyword>
<evidence type="ECO:0000256" key="13">
    <source>
        <dbReference type="HAMAP-Rule" id="MF_00104"/>
    </source>
</evidence>
<dbReference type="InterPro" id="IPR036389">
    <property type="entry name" value="RNase_III_sf"/>
</dbReference>
<dbReference type="Gene3D" id="3.30.160.20">
    <property type="match status" value="1"/>
</dbReference>
<comment type="subcellular location">
    <subcellularLocation>
        <location evidence="13">Cytoplasm</location>
    </subcellularLocation>
</comment>
<evidence type="ECO:0000313" key="16">
    <source>
        <dbReference type="EMBL" id="AWX69428.1"/>
    </source>
</evidence>
<sequence>MEEKIQKIQNLLSKLNITVTSEKEFKYFIEAFVHNSFANEHKEYRNYQYLEFLGDALLQYLSTKKIFFEHQNLKEGSATKLRSALVNRETLANLANKLGLVDCMIFTKKSFINGKNDKIDSDLFESFCAALYITKGIDFLMEFLSTYLFPLIPYFLKNELRDPKSEFQEYVQSYKISQIHYLNKEVKNGFESILMVDGQIYGKGFGASKKQAEKEAASNALSKLKK</sequence>
<dbReference type="GO" id="GO:0004525">
    <property type="term" value="F:ribonuclease III activity"/>
    <property type="evidence" value="ECO:0007669"/>
    <property type="project" value="UniProtKB-UniRule"/>
</dbReference>
<keyword evidence="11 13" id="KW-0694">RNA-binding</keyword>
<protein>
    <recommendedName>
        <fullName evidence="13">Ribonuclease 3</fullName>
        <ecNumber evidence="13">3.1.26.3</ecNumber>
    </recommendedName>
    <alternativeName>
        <fullName evidence="13">Ribonuclease III</fullName>
        <shortName evidence="13">RNase III</shortName>
    </alternativeName>
</protein>
<comment type="function">
    <text evidence="12 13">Digests double-stranded RNA. Involved in the processing of primary rRNA transcript to yield the immediate precursors to the large and small rRNAs (23S and 16S). Processes some mRNAs, and tRNAs when they are encoded in the rRNA operon. Processes pre-crRNA and tracrRNA of type II CRISPR loci if present in the organism.</text>
</comment>
<dbReference type="GO" id="GO:0046872">
    <property type="term" value="F:metal ion binding"/>
    <property type="evidence" value="ECO:0007669"/>
    <property type="project" value="UniProtKB-KW"/>
</dbReference>
<keyword evidence="6 13" id="KW-0540">Nuclease</keyword>
<dbReference type="CDD" id="cd00593">
    <property type="entry name" value="RIBOc"/>
    <property type="match status" value="1"/>
</dbReference>
<dbReference type="InterPro" id="IPR011907">
    <property type="entry name" value="RNase_III"/>
</dbReference>
<keyword evidence="5 13" id="KW-0819">tRNA processing</keyword>
<evidence type="ECO:0000256" key="7">
    <source>
        <dbReference type="ARBA" id="ARBA00022723"/>
    </source>
</evidence>
<evidence type="ECO:0000256" key="11">
    <source>
        <dbReference type="ARBA" id="ARBA00022884"/>
    </source>
</evidence>
<dbReference type="CDD" id="cd10845">
    <property type="entry name" value="DSRM_RNAse_III_family"/>
    <property type="match status" value="1"/>
</dbReference>
<feature type="binding site" evidence="13">
    <location>
        <position position="125"/>
    </location>
    <ligand>
        <name>Mg(2+)</name>
        <dbReference type="ChEBI" id="CHEBI:18420"/>
    </ligand>
</feature>
<comment type="catalytic activity">
    <reaction evidence="1 13">
        <text>Endonucleolytic cleavage to 5'-phosphomonoester.</text>
        <dbReference type="EC" id="3.1.26.3"/>
    </reaction>
</comment>
<feature type="binding site" evidence="13">
    <location>
        <position position="51"/>
    </location>
    <ligand>
        <name>Mg(2+)</name>
        <dbReference type="ChEBI" id="CHEBI:18420"/>
    </ligand>
</feature>
<dbReference type="HAMAP" id="MF_00104">
    <property type="entry name" value="RNase_III"/>
    <property type="match status" value="1"/>
</dbReference>
<evidence type="ECO:0000256" key="2">
    <source>
        <dbReference type="ARBA" id="ARBA00010183"/>
    </source>
</evidence>
<dbReference type="Proteomes" id="UP000250218">
    <property type="component" value="Chromosome"/>
</dbReference>
<reference evidence="17" key="1">
    <citation type="submission" date="2018-06" db="EMBL/GenBank/DDBJ databases">
        <title>Complete genome sequences of Mycoplasma anatis, M. anseris and M. cloacale type strains.</title>
        <authorList>
            <person name="Grozner D."/>
            <person name="Forro B."/>
            <person name="Sulyok K.M."/>
            <person name="Marton S."/>
            <person name="Kreizinger Z."/>
            <person name="Banyai K."/>
            <person name="Gyuranecz M."/>
        </authorList>
    </citation>
    <scope>NUCLEOTIDE SEQUENCE [LARGE SCALE GENOMIC DNA]</scope>
    <source>
        <strain evidence="17">ATCC 49234</strain>
    </source>
</reference>
<evidence type="ECO:0000256" key="3">
    <source>
        <dbReference type="ARBA" id="ARBA00022552"/>
    </source>
</evidence>
<feature type="active site" evidence="13">
    <location>
        <position position="125"/>
    </location>
</feature>